<dbReference type="RefSeq" id="WP_189127978.1">
    <property type="nucleotide sequence ID" value="NZ_BMNH01000029.1"/>
</dbReference>
<organism evidence="1 2">
    <name type="scientific">Nonomuraea cavernae</name>
    <dbReference type="NCBI Taxonomy" id="2045107"/>
    <lineage>
        <taxon>Bacteria</taxon>
        <taxon>Bacillati</taxon>
        <taxon>Actinomycetota</taxon>
        <taxon>Actinomycetes</taxon>
        <taxon>Streptosporangiales</taxon>
        <taxon>Streptosporangiaceae</taxon>
        <taxon>Nonomuraea</taxon>
    </lineage>
</organism>
<gene>
    <name evidence="1" type="ORF">GCM10012289_64380</name>
</gene>
<name>A0A918DQ65_9ACTN</name>
<protein>
    <submittedName>
        <fullName evidence="1">Uncharacterized protein</fullName>
    </submittedName>
</protein>
<sequence>MAGGDTDGNARLNLGVHLAAFGDHSEASKIFGSETRPGCVIEGVVHALRTLRDPLPGQAEEIDALIGTLREVT</sequence>
<reference evidence="1" key="2">
    <citation type="submission" date="2020-09" db="EMBL/GenBank/DDBJ databases">
        <authorList>
            <person name="Sun Q."/>
            <person name="Zhou Y."/>
        </authorList>
    </citation>
    <scope>NUCLEOTIDE SEQUENCE</scope>
    <source>
        <strain evidence="1">CGMCC 4.7368</strain>
    </source>
</reference>
<comment type="caution">
    <text evidence="1">The sequence shown here is derived from an EMBL/GenBank/DDBJ whole genome shotgun (WGS) entry which is preliminary data.</text>
</comment>
<evidence type="ECO:0000313" key="1">
    <source>
        <dbReference type="EMBL" id="GGO79635.1"/>
    </source>
</evidence>
<dbReference type="AlphaFoldDB" id="A0A918DQ65"/>
<dbReference type="Proteomes" id="UP000646523">
    <property type="component" value="Unassembled WGS sequence"/>
</dbReference>
<proteinExistence type="predicted"/>
<dbReference type="EMBL" id="BMNH01000029">
    <property type="protein sequence ID" value="GGO79635.1"/>
    <property type="molecule type" value="Genomic_DNA"/>
</dbReference>
<evidence type="ECO:0000313" key="2">
    <source>
        <dbReference type="Proteomes" id="UP000646523"/>
    </source>
</evidence>
<accession>A0A918DQ65</accession>
<reference evidence="1" key="1">
    <citation type="journal article" date="2014" name="Int. J. Syst. Evol. Microbiol.">
        <title>Complete genome sequence of Corynebacterium casei LMG S-19264T (=DSM 44701T), isolated from a smear-ripened cheese.</title>
        <authorList>
            <consortium name="US DOE Joint Genome Institute (JGI-PGF)"/>
            <person name="Walter F."/>
            <person name="Albersmeier A."/>
            <person name="Kalinowski J."/>
            <person name="Ruckert C."/>
        </authorList>
    </citation>
    <scope>NUCLEOTIDE SEQUENCE</scope>
    <source>
        <strain evidence="1">CGMCC 4.7368</strain>
    </source>
</reference>
<keyword evidence="2" id="KW-1185">Reference proteome</keyword>